<organism evidence="9 10">
    <name type="scientific">Silvanigrella paludirubra</name>
    <dbReference type="NCBI Taxonomy" id="2499159"/>
    <lineage>
        <taxon>Bacteria</taxon>
        <taxon>Pseudomonadati</taxon>
        <taxon>Bdellovibrionota</taxon>
        <taxon>Oligoflexia</taxon>
        <taxon>Silvanigrellales</taxon>
        <taxon>Silvanigrellaceae</taxon>
        <taxon>Silvanigrella</taxon>
    </lineage>
</organism>
<dbReference type="InterPro" id="IPR029058">
    <property type="entry name" value="AB_hydrolase_fold"/>
</dbReference>
<gene>
    <name evidence="9" type="ORF">GCL60_02975</name>
</gene>
<dbReference type="GO" id="GO:0006629">
    <property type="term" value="P:lipid metabolic process"/>
    <property type="evidence" value="ECO:0007669"/>
    <property type="project" value="UniProtKB-KW"/>
</dbReference>
<comment type="subcellular location">
    <subcellularLocation>
        <location evidence="2">Secreted</location>
    </subcellularLocation>
</comment>
<evidence type="ECO:0000256" key="4">
    <source>
        <dbReference type="ARBA" id="ARBA00022525"/>
    </source>
</evidence>
<evidence type="ECO:0000256" key="7">
    <source>
        <dbReference type="ARBA" id="ARBA00023098"/>
    </source>
</evidence>
<evidence type="ECO:0000256" key="5">
    <source>
        <dbReference type="ARBA" id="ARBA00022729"/>
    </source>
</evidence>
<protein>
    <recommendedName>
        <fullName evidence="3">triacylglycerol lipase</fullName>
        <ecNumber evidence="3">3.1.1.3</ecNumber>
    </recommendedName>
</protein>
<dbReference type="OrthoDB" id="2004167at2"/>
<dbReference type="PANTHER" id="PTHR34043:SF3">
    <property type="entry name" value="ALPHA_BETA-HYDROLASES SUPERFAMILY PROTEIN"/>
    <property type="match status" value="1"/>
</dbReference>
<evidence type="ECO:0000256" key="3">
    <source>
        <dbReference type="ARBA" id="ARBA00013279"/>
    </source>
</evidence>
<evidence type="ECO:0000259" key="8">
    <source>
        <dbReference type="Pfam" id="PF24708"/>
    </source>
</evidence>
<feature type="domain" description="Lipase-like C-terminal" evidence="8">
    <location>
        <begin position="26"/>
        <end position="374"/>
    </location>
</feature>
<dbReference type="GO" id="GO:0004806">
    <property type="term" value="F:triacylglycerol lipase activity"/>
    <property type="evidence" value="ECO:0007669"/>
    <property type="project" value="UniProtKB-EC"/>
</dbReference>
<keyword evidence="6" id="KW-0378">Hydrolase</keyword>
<accession>A0A6N6VXX5</accession>
<evidence type="ECO:0000256" key="1">
    <source>
        <dbReference type="ARBA" id="ARBA00001024"/>
    </source>
</evidence>
<keyword evidence="10" id="KW-1185">Reference proteome</keyword>
<reference evidence="9 10" key="1">
    <citation type="submission" date="2019-10" db="EMBL/GenBank/DDBJ databases">
        <title>New species of Slilvanegrellaceae.</title>
        <authorList>
            <person name="Pitt A."/>
            <person name="Hahn M.W."/>
        </authorList>
    </citation>
    <scope>NUCLEOTIDE SEQUENCE [LARGE SCALE GENOMIC DNA]</scope>
    <source>
        <strain evidence="9 10">SP-Ram-0.45-NSY-1</strain>
    </source>
</reference>
<keyword evidence="5" id="KW-0732">Signal</keyword>
<dbReference type="SUPFAM" id="SSF53474">
    <property type="entry name" value="alpha/beta-Hydrolases"/>
    <property type="match status" value="1"/>
</dbReference>
<evidence type="ECO:0000256" key="6">
    <source>
        <dbReference type="ARBA" id="ARBA00022801"/>
    </source>
</evidence>
<evidence type="ECO:0000313" key="10">
    <source>
        <dbReference type="Proteomes" id="UP000437748"/>
    </source>
</evidence>
<dbReference type="RefSeq" id="WP_153418431.1">
    <property type="nucleotide sequence ID" value="NZ_WFLM01000001.1"/>
</dbReference>
<keyword evidence="4" id="KW-0964">Secreted</keyword>
<evidence type="ECO:0000256" key="2">
    <source>
        <dbReference type="ARBA" id="ARBA00004613"/>
    </source>
</evidence>
<evidence type="ECO:0000313" key="9">
    <source>
        <dbReference type="EMBL" id="KAB8040909.1"/>
    </source>
</evidence>
<dbReference type="Pfam" id="PF24708">
    <property type="entry name" value="Lip_C"/>
    <property type="match status" value="1"/>
</dbReference>
<dbReference type="GO" id="GO:0005576">
    <property type="term" value="C:extracellular region"/>
    <property type="evidence" value="ECO:0007669"/>
    <property type="project" value="UniProtKB-SubCell"/>
</dbReference>
<keyword evidence="7" id="KW-0443">Lipid metabolism</keyword>
<dbReference type="AlphaFoldDB" id="A0A6N6VXX5"/>
<dbReference type="Gene3D" id="3.40.50.1820">
    <property type="entry name" value="alpha/beta hydrolase"/>
    <property type="match status" value="1"/>
</dbReference>
<dbReference type="PANTHER" id="PTHR34043">
    <property type="entry name" value="ALPHA/BETA-HYDROLASES SUPERFAMILY PROTEIN"/>
    <property type="match status" value="1"/>
</dbReference>
<dbReference type="EMBL" id="WFLM01000001">
    <property type="protein sequence ID" value="KAB8040909.1"/>
    <property type="molecule type" value="Genomic_DNA"/>
</dbReference>
<comment type="catalytic activity">
    <reaction evidence="1">
        <text>a triacylglycerol + H2O = a diacylglycerol + a fatty acid + H(+)</text>
        <dbReference type="Rhea" id="RHEA:12044"/>
        <dbReference type="ChEBI" id="CHEBI:15377"/>
        <dbReference type="ChEBI" id="CHEBI:15378"/>
        <dbReference type="ChEBI" id="CHEBI:17855"/>
        <dbReference type="ChEBI" id="CHEBI:18035"/>
        <dbReference type="ChEBI" id="CHEBI:28868"/>
        <dbReference type="EC" id="3.1.1.3"/>
    </reaction>
</comment>
<dbReference type="EC" id="3.1.1.3" evidence="3"/>
<sequence length="400" mass="45312">MSILKKLMIYITFYFTIFSFNCHAMNNDPIILVHGFTGWGRDEMLGFLYWGGSHDLQEELKSIGNRVYTASVGPLSSNYDRAVELFAQIKGTCTDYGELHSKKYGHARFGRCYTKPLYSQWNENNKIHLIGHSQGGQTIRTLLTLLKEGSPEEVVNNKNDVNELFRGKKDWVTSITTVASPNNGTTLTNILDAFIPTIQSIFSYFGAIAGLGKGFLYDLKVEHWGLVKNKNETISEYANRVLNSKIFDTKDISKWDLSPEGARDNNAKEKTYSGVYYFTFSTQSTFMTNPFNQCKFSFLNLLDFPSGAIGCYTQNDPNKVIIDSKWLANDGIVNTYSMQAPFNSKSISFNGTPQIGIWNDMGVKTGWNHIDIIAAMPNLFIPYTNVKKLYENHLELIHQL</sequence>
<dbReference type="InterPro" id="IPR056304">
    <property type="entry name" value="Lip-like_C"/>
</dbReference>
<dbReference type="Proteomes" id="UP000437748">
    <property type="component" value="Unassembled WGS sequence"/>
</dbReference>
<name>A0A6N6VXX5_9BACT</name>
<proteinExistence type="predicted"/>
<comment type="caution">
    <text evidence="9">The sequence shown here is derived from an EMBL/GenBank/DDBJ whole genome shotgun (WGS) entry which is preliminary data.</text>
</comment>